<dbReference type="KEGG" id="odi:ODI_R0660"/>
<dbReference type="EC" id="2.4.2.9" evidence="2"/>
<sequence length="182" mass="19536">MSHTPPVYTPDALPDAETLYASLREAVRRELAALPAGAVHLVGIHSGGAWLAERLQADLGLPGKPGTLDISFYRDDFDRIGLHSQVQPSDIPFVVADAHLIVVDDVLFTGRTIRAAMNELFDYGRPASIRLAVLLDRGGRELPVAACAVGARVEPAPDGSLVLTRQEDGSFALALEKETDDE</sequence>
<dbReference type="Gene3D" id="3.40.50.2020">
    <property type="match status" value="1"/>
</dbReference>
<feature type="domain" description="Phosphoribosyltransferase" evidence="1">
    <location>
        <begin position="19"/>
        <end position="149"/>
    </location>
</feature>
<dbReference type="OrthoDB" id="9802227at2"/>
<dbReference type="GO" id="GO:0004845">
    <property type="term" value="F:uracil phosphoribosyltransferase activity"/>
    <property type="evidence" value="ECO:0007669"/>
    <property type="project" value="UniProtKB-EC"/>
</dbReference>
<dbReference type="InterPro" id="IPR050137">
    <property type="entry name" value="PyrR_bifunctional"/>
</dbReference>
<dbReference type="STRING" id="1851544.ODI_00752"/>
<organism evidence="2 4">
    <name type="scientific">Orrella dioscoreae</name>
    <dbReference type="NCBI Taxonomy" id="1851544"/>
    <lineage>
        <taxon>Bacteria</taxon>
        <taxon>Pseudomonadati</taxon>
        <taxon>Pseudomonadota</taxon>
        <taxon>Betaproteobacteria</taxon>
        <taxon>Burkholderiales</taxon>
        <taxon>Alcaligenaceae</taxon>
        <taxon>Orrella</taxon>
    </lineage>
</organism>
<dbReference type="NCBIfam" id="NF003545">
    <property type="entry name" value="PRK05205.1-1"/>
    <property type="match status" value="1"/>
</dbReference>
<dbReference type="Pfam" id="PF00156">
    <property type="entry name" value="Pribosyltran"/>
    <property type="match status" value="1"/>
</dbReference>
<accession>A0A1C3K5H1</accession>
<evidence type="ECO:0000313" key="3">
    <source>
        <dbReference type="EMBL" id="SOE47132.1"/>
    </source>
</evidence>
<proteinExistence type="predicted"/>
<gene>
    <name evidence="2" type="ORF">ODI_00752</name>
    <name evidence="3" type="ORF">ODI_R0660</name>
</gene>
<evidence type="ECO:0000313" key="2">
    <source>
        <dbReference type="EMBL" id="SBT26617.1"/>
    </source>
</evidence>
<dbReference type="Proteomes" id="UP000078558">
    <property type="component" value="Chromosome I"/>
</dbReference>
<keyword evidence="4" id="KW-1185">Reference proteome</keyword>
<evidence type="ECO:0000313" key="4">
    <source>
        <dbReference type="Proteomes" id="UP000078558"/>
    </source>
</evidence>
<dbReference type="PANTHER" id="PTHR11608:SF0">
    <property type="entry name" value="BIFUNCTIONAL PROTEIN PYRR"/>
    <property type="match status" value="1"/>
</dbReference>
<dbReference type="SUPFAM" id="SSF53271">
    <property type="entry name" value="PRTase-like"/>
    <property type="match status" value="1"/>
</dbReference>
<dbReference type="InterPro" id="IPR000836">
    <property type="entry name" value="PRTase_dom"/>
</dbReference>
<keyword evidence="2" id="KW-0808">Transferase</keyword>
<name>A0A1C3K5H1_9BURK</name>
<dbReference type="EMBL" id="FLRC01000034">
    <property type="protein sequence ID" value="SBT26617.1"/>
    <property type="molecule type" value="Genomic_DNA"/>
</dbReference>
<protein>
    <submittedName>
        <fullName evidence="2">Uracil phosphoribosyltransferase / Pyrimidine operon regulatory protein PyrR</fullName>
        <ecNumber evidence="2">2.4.2.9</ecNumber>
    </submittedName>
</protein>
<dbReference type="CDD" id="cd06223">
    <property type="entry name" value="PRTases_typeI"/>
    <property type="match status" value="1"/>
</dbReference>
<dbReference type="PANTHER" id="PTHR11608">
    <property type="entry name" value="BIFUNCTIONAL PROTEIN PYRR"/>
    <property type="match status" value="1"/>
</dbReference>
<dbReference type="AlphaFoldDB" id="A0A1C3K5H1"/>
<reference evidence="3 4" key="2">
    <citation type="submission" date="2017-08" db="EMBL/GenBank/DDBJ databases">
        <authorList>
            <person name="de Groot N.N."/>
        </authorList>
    </citation>
    <scope>NUCLEOTIDE SEQUENCE [LARGE SCALE GENOMIC DNA]</scope>
    <source>
        <strain evidence="3">Orrdi1</strain>
    </source>
</reference>
<dbReference type="InterPro" id="IPR029057">
    <property type="entry name" value="PRTase-like"/>
</dbReference>
<keyword evidence="2" id="KW-0328">Glycosyltransferase</keyword>
<dbReference type="EMBL" id="LT907988">
    <property type="protein sequence ID" value="SOE47132.1"/>
    <property type="molecule type" value="Genomic_DNA"/>
</dbReference>
<reference evidence="2 4" key="1">
    <citation type="submission" date="2016-06" db="EMBL/GenBank/DDBJ databases">
        <authorList>
            <person name="Kjaerup R.B."/>
            <person name="Dalgaard T.S."/>
            <person name="Juul-Madsen H.R."/>
        </authorList>
    </citation>
    <scope>NUCLEOTIDE SEQUENCE [LARGE SCALE GENOMIC DNA]</scope>
    <source>
        <strain evidence="2">Orrdi1</strain>
    </source>
</reference>
<dbReference type="RefSeq" id="WP_067756710.1">
    <property type="nucleotide sequence ID" value="NZ_LT907988.1"/>
</dbReference>
<evidence type="ECO:0000259" key="1">
    <source>
        <dbReference type="Pfam" id="PF00156"/>
    </source>
</evidence>